<protein>
    <submittedName>
        <fullName evidence="2">Glycosyltransferase family 1 protein</fullName>
    </submittedName>
</protein>
<reference evidence="3" key="1">
    <citation type="submission" date="2019-09" db="EMBL/GenBank/DDBJ databases">
        <title>Mumia zhuanghuii sp. nov. isolated from the intestinal contents of plateau pika (Ochotona curzoniae) in the Qinghai-Tibet plateau of China.</title>
        <authorList>
            <person name="Tian Z."/>
        </authorList>
    </citation>
    <scope>NUCLEOTIDE SEQUENCE [LARGE SCALE GENOMIC DNA]</scope>
    <source>
        <strain evidence="3">L-033</strain>
    </source>
</reference>
<dbReference type="AlphaFoldDB" id="A0A5N0TE27"/>
<dbReference type="GO" id="GO:0016740">
    <property type="term" value="F:transferase activity"/>
    <property type="evidence" value="ECO:0007669"/>
    <property type="project" value="UniProtKB-KW"/>
</dbReference>
<proteinExistence type="predicted"/>
<accession>A0A5N0TE27</accession>
<evidence type="ECO:0000256" key="1">
    <source>
        <dbReference type="SAM" id="MobiDB-lite"/>
    </source>
</evidence>
<dbReference type="PANTHER" id="PTHR12526">
    <property type="entry name" value="GLYCOSYLTRANSFERASE"/>
    <property type="match status" value="1"/>
</dbReference>
<evidence type="ECO:0000313" key="3">
    <source>
        <dbReference type="Proteomes" id="UP000326838"/>
    </source>
</evidence>
<name>A0A5N0TE27_9MICO</name>
<dbReference type="PANTHER" id="PTHR12526:SF630">
    <property type="entry name" value="GLYCOSYLTRANSFERASE"/>
    <property type="match status" value="1"/>
</dbReference>
<keyword evidence="3" id="KW-1185">Reference proteome</keyword>
<sequence length="443" mass="49332">MARAELRRASGRHDRTRQRHRGEQRGPRGHPRPCGGGRGPGPRAEKAAMTLFESSSRATAGDAPASRDFVFTFSYESFADARRRGMMRPPDRLVANLMSSARVRRLLVADPFRSWLTCVPRALFDLPYRARQTEKVRHVGPLRLARADPIAIDEIGATYLAYEKALRVASDRAHLDAPAFVTTNPLAAGFCALPWTSDALYYARDDWSSSPARLRYWPAYREAYARIRDSGRPVAAVSAEIIERIAPRGPHLVVPNGIEPAEWLAPQPDPPAWFARIPGPRATYVGTLDSRLDMEGIATLANSHPQLSIVLIGPAPDSTYIRDLRTLSNVHLHGEVRRDEVVAVLRNTEVTLLAHRKTPLTEAMSPLKVYEYLAAGRPVLATDLAPVRGLDDRVLLADSVADFVDLIDRALALGVADEDRRRRYVTDNAWSTRHEQILSLLRT</sequence>
<feature type="compositionally biased region" description="Basic and acidic residues" evidence="1">
    <location>
        <begin position="1"/>
        <end position="13"/>
    </location>
</feature>
<dbReference type="Proteomes" id="UP000326838">
    <property type="component" value="Unassembled WGS sequence"/>
</dbReference>
<feature type="region of interest" description="Disordered" evidence="1">
    <location>
        <begin position="1"/>
        <end position="44"/>
    </location>
</feature>
<gene>
    <name evidence="2" type="ORF">F6B40_10010</name>
</gene>
<dbReference type="Gene3D" id="3.40.50.2000">
    <property type="entry name" value="Glycogen Phosphorylase B"/>
    <property type="match status" value="1"/>
</dbReference>
<evidence type="ECO:0000313" key="2">
    <source>
        <dbReference type="EMBL" id="KAA9132908.1"/>
    </source>
</evidence>
<dbReference type="EMBL" id="VYUY01000013">
    <property type="protein sequence ID" value="KAA9132908.1"/>
    <property type="molecule type" value="Genomic_DNA"/>
</dbReference>
<dbReference type="Pfam" id="PF13692">
    <property type="entry name" value="Glyco_trans_1_4"/>
    <property type="match status" value="1"/>
</dbReference>
<keyword evidence="2" id="KW-0808">Transferase</keyword>
<comment type="caution">
    <text evidence="2">The sequence shown here is derived from an EMBL/GenBank/DDBJ whole genome shotgun (WGS) entry which is preliminary data.</text>
</comment>
<organism evidence="2 3">
    <name type="scientific">Microbacterium caowuchunii</name>
    <dbReference type="NCBI Taxonomy" id="2614638"/>
    <lineage>
        <taxon>Bacteria</taxon>
        <taxon>Bacillati</taxon>
        <taxon>Actinomycetota</taxon>
        <taxon>Actinomycetes</taxon>
        <taxon>Micrococcales</taxon>
        <taxon>Microbacteriaceae</taxon>
        <taxon>Microbacterium</taxon>
    </lineage>
</organism>
<dbReference type="SUPFAM" id="SSF53756">
    <property type="entry name" value="UDP-Glycosyltransferase/glycogen phosphorylase"/>
    <property type="match status" value="1"/>
</dbReference>